<dbReference type="InterPro" id="IPR000558">
    <property type="entry name" value="Histone_H2B"/>
</dbReference>
<evidence type="ECO:0008006" key="4">
    <source>
        <dbReference type="Google" id="ProtNLM"/>
    </source>
</evidence>
<dbReference type="GO" id="GO:0046982">
    <property type="term" value="F:protein heterodimerization activity"/>
    <property type="evidence" value="ECO:0007669"/>
    <property type="project" value="InterPro"/>
</dbReference>
<dbReference type="GO" id="GO:0030527">
    <property type="term" value="F:structural constituent of chromatin"/>
    <property type="evidence" value="ECO:0007669"/>
    <property type="project" value="InterPro"/>
</dbReference>
<keyword evidence="3" id="KW-1185">Reference proteome</keyword>
<organism evidence="2 3">
    <name type="scientific">Oreochromis aureus</name>
    <name type="common">Israeli tilapia</name>
    <name type="synonym">Chromis aureus</name>
    <dbReference type="NCBI Taxonomy" id="47969"/>
    <lineage>
        <taxon>Eukaryota</taxon>
        <taxon>Metazoa</taxon>
        <taxon>Chordata</taxon>
        <taxon>Craniata</taxon>
        <taxon>Vertebrata</taxon>
        <taxon>Euteleostomi</taxon>
        <taxon>Actinopterygii</taxon>
        <taxon>Neopterygii</taxon>
        <taxon>Teleostei</taxon>
        <taxon>Neoteleostei</taxon>
        <taxon>Acanthomorphata</taxon>
        <taxon>Ovalentaria</taxon>
        <taxon>Cichlomorphae</taxon>
        <taxon>Cichliformes</taxon>
        <taxon>Cichlidae</taxon>
        <taxon>African cichlids</taxon>
        <taxon>Pseudocrenilabrinae</taxon>
        <taxon>Oreochromini</taxon>
        <taxon>Oreochromis</taxon>
    </lineage>
</organism>
<comment type="similarity">
    <text evidence="1">Belongs to the histone H2B family.</text>
</comment>
<dbReference type="AlphaFoldDB" id="A0A668UPR0"/>
<dbReference type="GO" id="GO:0000786">
    <property type="term" value="C:nucleosome"/>
    <property type="evidence" value="ECO:0007669"/>
    <property type="project" value="InterPro"/>
</dbReference>
<reference evidence="2" key="2">
    <citation type="submission" date="2025-09" db="UniProtKB">
        <authorList>
            <consortium name="Ensembl"/>
        </authorList>
    </citation>
    <scope>IDENTIFICATION</scope>
</reference>
<evidence type="ECO:0000313" key="2">
    <source>
        <dbReference type="Ensembl" id="ENSOABP00000040447.1"/>
    </source>
</evidence>
<dbReference type="Ensembl" id="ENSOABT00000041545.2">
    <property type="protein sequence ID" value="ENSOABP00000040447.1"/>
    <property type="gene ID" value="ENSOABG00000018411.2"/>
</dbReference>
<proteinExistence type="inferred from homology"/>
<dbReference type="InterPro" id="IPR009072">
    <property type="entry name" value="Histone-fold"/>
</dbReference>
<evidence type="ECO:0000256" key="1">
    <source>
        <dbReference type="ARBA" id="ARBA00006846"/>
    </source>
</evidence>
<dbReference type="Gene3D" id="1.10.20.10">
    <property type="entry name" value="Histone, subunit A"/>
    <property type="match status" value="1"/>
</dbReference>
<sequence length="41" mass="4623">MNLRFTSTEIQTTMCLLLPSELTKHTMSEGTKALTKYTSSK</sequence>
<protein>
    <recommendedName>
        <fullName evidence="4">Histone H2A/H2B/H3 domain-containing protein</fullName>
    </recommendedName>
</protein>
<evidence type="ECO:0000313" key="3">
    <source>
        <dbReference type="Proteomes" id="UP000472276"/>
    </source>
</evidence>
<accession>A0A668UPR0</accession>
<name>A0A668UPR0_OREAU</name>
<dbReference type="PRINTS" id="PR00621">
    <property type="entry name" value="HISTONEH2B"/>
</dbReference>
<dbReference type="Proteomes" id="UP000472276">
    <property type="component" value="Unassembled WGS sequence"/>
</dbReference>
<dbReference type="GO" id="GO:0003677">
    <property type="term" value="F:DNA binding"/>
    <property type="evidence" value="ECO:0007669"/>
    <property type="project" value="InterPro"/>
</dbReference>
<reference evidence="2" key="1">
    <citation type="submission" date="2025-08" db="UniProtKB">
        <authorList>
            <consortium name="Ensembl"/>
        </authorList>
    </citation>
    <scope>IDENTIFICATION</scope>
</reference>
<dbReference type="SUPFAM" id="SSF47113">
    <property type="entry name" value="Histone-fold"/>
    <property type="match status" value="1"/>
</dbReference>